<keyword evidence="8" id="KW-0966">Cell projection</keyword>
<proteinExistence type="inferred from homology"/>
<evidence type="ECO:0000256" key="5">
    <source>
        <dbReference type="ARBA" id="ARBA00022989"/>
    </source>
</evidence>
<comment type="subcellular location">
    <subcellularLocation>
        <location evidence="1">Cell membrane</location>
        <topology evidence="1">Multi-pass membrane protein</topology>
    </subcellularLocation>
</comment>
<keyword evidence="3" id="KW-1003">Cell membrane</keyword>
<keyword evidence="5 7" id="KW-1133">Transmembrane helix</keyword>
<organism evidence="8 9">
    <name type="scientific">Uabimicrobium amorphum</name>
    <dbReference type="NCBI Taxonomy" id="2596890"/>
    <lineage>
        <taxon>Bacteria</taxon>
        <taxon>Pseudomonadati</taxon>
        <taxon>Planctomycetota</taxon>
        <taxon>Candidatus Uabimicrobiia</taxon>
        <taxon>Candidatus Uabimicrobiales</taxon>
        <taxon>Candidatus Uabimicrobiaceae</taxon>
        <taxon>Candidatus Uabimicrobium</taxon>
    </lineage>
</organism>
<protein>
    <submittedName>
        <fullName evidence="8">Flagellar biosynthetic protein FliQ</fullName>
    </submittedName>
</protein>
<evidence type="ECO:0000256" key="3">
    <source>
        <dbReference type="ARBA" id="ARBA00022475"/>
    </source>
</evidence>
<evidence type="ECO:0000256" key="2">
    <source>
        <dbReference type="ARBA" id="ARBA00006156"/>
    </source>
</evidence>
<dbReference type="PRINTS" id="PR00952">
    <property type="entry name" value="TYPE3IMQPROT"/>
</dbReference>
<keyword evidence="8" id="KW-0969">Cilium</keyword>
<gene>
    <name evidence="8" type="ORF">UABAM_03357</name>
</gene>
<dbReference type="OrthoDB" id="9806440at2"/>
<dbReference type="Proteomes" id="UP000326354">
    <property type="component" value="Chromosome"/>
</dbReference>
<sequence>MSQAMILEIMQQVFYTTAMLVSPILISAALVGVVVSIVQAVTSIQEQTLVFIPKMFTVMLIIFIAFPWMMRTLIFLVNVFFQYMLVVAKQQ</sequence>
<accession>A0A5S9F4Y7</accession>
<evidence type="ECO:0000256" key="6">
    <source>
        <dbReference type="ARBA" id="ARBA00023136"/>
    </source>
</evidence>
<keyword evidence="6 7" id="KW-0472">Membrane</keyword>
<feature type="transmembrane region" description="Helical" evidence="7">
    <location>
        <begin position="12"/>
        <end position="38"/>
    </location>
</feature>
<dbReference type="PANTHER" id="PTHR34040:SF2">
    <property type="entry name" value="FLAGELLAR BIOSYNTHETIC PROTEIN FLIQ"/>
    <property type="match status" value="1"/>
</dbReference>
<dbReference type="KEGG" id="uam:UABAM_03357"/>
<dbReference type="RefSeq" id="WP_151969118.1">
    <property type="nucleotide sequence ID" value="NZ_AP019860.1"/>
</dbReference>
<feature type="transmembrane region" description="Helical" evidence="7">
    <location>
        <begin position="58"/>
        <end position="81"/>
    </location>
</feature>
<evidence type="ECO:0000256" key="7">
    <source>
        <dbReference type="SAM" id="Phobius"/>
    </source>
</evidence>
<keyword evidence="4 7" id="KW-0812">Transmembrane</keyword>
<evidence type="ECO:0000313" key="8">
    <source>
        <dbReference type="EMBL" id="BBM84994.1"/>
    </source>
</evidence>
<dbReference type="EMBL" id="AP019860">
    <property type="protein sequence ID" value="BBM84994.1"/>
    <property type="molecule type" value="Genomic_DNA"/>
</dbReference>
<dbReference type="Pfam" id="PF01313">
    <property type="entry name" value="Bac_export_3"/>
    <property type="match status" value="1"/>
</dbReference>
<dbReference type="PANTHER" id="PTHR34040">
    <property type="entry name" value="FLAGELLAR BIOSYNTHETIC PROTEIN FLIQ"/>
    <property type="match status" value="1"/>
</dbReference>
<dbReference type="InterPro" id="IPR002191">
    <property type="entry name" value="Bac_export_3"/>
</dbReference>
<dbReference type="GO" id="GO:0009306">
    <property type="term" value="P:protein secretion"/>
    <property type="evidence" value="ECO:0007669"/>
    <property type="project" value="InterPro"/>
</dbReference>
<keyword evidence="8" id="KW-0282">Flagellum</keyword>
<evidence type="ECO:0000256" key="4">
    <source>
        <dbReference type="ARBA" id="ARBA00022692"/>
    </source>
</evidence>
<dbReference type="GO" id="GO:0005886">
    <property type="term" value="C:plasma membrane"/>
    <property type="evidence" value="ECO:0007669"/>
    <property type="project" value="UniProtKB-SubCell"/>
</dbReference>
<dbReference type="PIRSF" id="PIRSF004669">
    <property type="entry name" value="FliQ"/>
    <property type="match status" value="1"/>
</dbReference>
<evidence type="ECO:0000313" key="9">
    <source>
        <dbReference type="Proteomes" id="UP000326354"/>
    </source>
</evidence>
<reference evidence="8 9" key="1">
    <citation type="submission" date="2019-08" db="EMBL/GenBank/DDBJ databases">
        <title>Complete genome sequence of Candidatus Uab amorphum.</title>
        <authorList>
            <person name="Shiratori T."/>
            <person name="Suzuki S."/>
            <person name="Kakizawa Y."/>
            <person name="Ishida K."/>
        </authorList>
    </citation>
    <scope>NUCLEOTIDE SEQUENCE [LARGE SCALE GENOMIC DNA]</scope>
    <source>
        <strain evidence="8 9">SRT547</strain>
    </source>
</reference>
<comment type="similarity">
    <text evidence="2">Belongs to the FliQ/MopD/SpaQ family.</text>
</comment>
<evidence type="ECO:0000256" key="1">
    <source>
        <dbReference type="ARBA" id="ARBA00004651"/>
    </source>
</evidence>
<keyword evidence="9" id="KW-1185">Reference proteome</keyword>
<dbReference type="AlphaFoldDB" id="A0A5S9F4Y7"/>
<name>A0A5S9F4Y7_UABAM</name>